<keyword evidence="1" id="KW-0732">Signal</keyword>
<name>A0A4D5S0N0_IXOSC</name>
<reference evidence="2" key="1">
    <citation type="submission" date="2019-04" db="EMBL/GenBank/DDBJ databases">
        <title>An insight into the mialome of Ixodes scapularis.</title>
        <authorList>
            <person name="Ribeiro J.M."/>
            <person name="Mather T.N."/>
            <person name="Karim S."/>
        </authorList>
    </citation>
    <scope>NUCLEOTIDE SEQUENCE</scope>
</reference>
<sequence length="142" mass="15788">MGAQKAFLLVVFPKGEAVLCCPYLSGGGHLGQRVPLALTCRTFRVASLRHAGGRACPPSFALWSHRPRPFRSPCFLYVVHNQVALALEGSRKQSCSKNSRHLFPERIYSIPLACARKREAWAPPPWGTSRVRCVSFVAVKRE</sequence>
<evidence type="ECO:0000313" key="2">
    <source>
        <dbReference type="EMBL" id="MOY42574.1"/>
    </source>
</evidence>
<feature type="signal peptide" evidence="1">
    <location>
        <begin position="1"/>
        <end position="17"/>
    </location>
</feature>
<proteinExistence type="predicted"/>
<protein>
    <submittedName>
        <fullName evidence="2">Putative secreted protein</fullName>
    </submittedName>
</protein>
<organism evidence="2">
    <name type="scientific">Ixodes scapularis</name>
    <name type="common">Black-legged tick</name>
    <name type="synonym">Deer tick</name>
    <dbReference type="NCBI Taxonomy" id="6945"/>
    <lineage>
        <taxon>Eukaryota</taxon>
        <taxon>Metazoa</taxon>
        <taxon>Ecdysozoa</taxon>
        <taxon>Arthropoda</taxon>
        <taxon>Chelicerata</taxon>
        <taxon>Arachnida</taxon>
        <taxon>Acari</taxon>
        <taxon>Parasitiformes</taxon>
        <taxon>Ixodida</taxon>
        <taxon>Ixodoidea</taxon>
        <taxon>Ixodidae</taxon>
        <taxon>Ixodinae</taxon>
        <taxon>Ixodes</taxon>
    </lineage>
</organism>
<dbReference type="AlphaFoldDB" id="A0A4D5S0N0"/>
<accession>A0A4D5S0N0</accession>
<evidence type="ECO:0000256" key="1">
    <source>
        <dbReference type="SAM" id="SignalP"/>
    </source>
</evidence>
<dbReference type="EMBL" id="GHJT01008603">
    <property type="protein sequence ID" value="MOY42574.1"/>
    <property type="molecule type" value="Transcribed_RNA"/>
</dbReference>
<feature type="chain" id="PRO_5020037682" evidence="1">
    <location>
        <begin position="18"/>
        <end position="142"/>
    </location>
</feature>